<evidence type="ECO:0000259" key="4">
    <source>
        <dbReference type="Pfam" id="PF07176"/>
    </source>
</evidence>
<dbReference type="GO" id="GO:0003847">
    <property type="term" value="F:1-alkyl-2-acetylglycerophosphocholine esterase activity"/>
    <property type="evidence" value="ECO:0007669"/>
    <property type="project" value="TreeGrafter"/>
</dbReference>
<gene>
    <name evidence="5" type="ORF">ENR64_26920</name>
</gene>
<keyword evidence="1 5" id="KW-0378">Hydrolase</keyword>
<evidence type="ECO:0000256" key="2">
    <source>
        <dbReference type="ARBA" id="ARBA00022963"/>
    </source>
</evidence>
<evidence type="ECO:0000313" key="5">
    <source>
        <dbReference type="EMBL" id="HFN01312.1"/>
    </source>
</evidence>
<dbReference type="PANTHER" id="PTHR10272:SF13">
    <property type="entry name" value="POLY(ETHYLENE TEREPHTHALATE) HYDROLASE"/>
    <property type="match status" value="1"/>
</dbReference>
<dbReference type="GO" id="GO:0016042">
    <property type="term" value="P:lipid catabolic process"/>
    <property type="evidence" value="ECO:0007669"/>
    <property type="project" value="UniProtKB-KW"/>
</dbReference>
<dbReference type="EMBL" id="DSRU01000397">
    <property type="protein sequence ID" value="HFN01312.1"/>
    <property type="molecule type" value="Genomic_DNA"/>
</dbReference>
<reference evidence="5" key="1">
    <citation type="journal article" date="2020" name="mSystems">
        <title>Genome- and Community-Level Interaction Insights into Carbon Utilization and Element Cycling Functions of Hydrothermarchaeota in Hydrothermal Sediment.</title>
        <authorList>
            <person name="Zhou Z."/>
            <person name="Liu Y."/>
            <person name="Xu W."/>
            <person name="Pan J."/>
            <person name="Luo Z.H."/>
            <person name="Li M."/>
        </authorList>
    </citation>
    <scope>NUCLEOTIDE SEQUENCE [LARGE SCALE GENOMIC DNA]</scope>
    <source>
        <strain evidence="5">SpSt-418</strain>
    </source>
</reference>
<protein>
    <submittedName>
        <fullName evidence="5">Alpha/beta hydrolase</fullName>
    </submittedName>
</protein>
<sequence>MSKRVSASCISKTLMRRRILSIVLGLLSVTTAVPLVEPVRAAERVNFNYGPLDFSISVRSLEVFAKDGTVDSDLAFLVNRLKPEQREKFRSFLSQRYQFSSTLMAQFFYSSLGERLLTYMGELIQLPADQNGLYGIRAALIQASADPEGLSAIGFMKKFPTNMRLNTKRILEQWNQISTLLKETETYVSALKQTSASVKATEPSTDFEQLPNLQNPGPYTYVKQTKMLRDGNRQRDMMALLYLPNVPEGKSVPVVVITNGIGTRIDLYDYLAQHMASHGFAIAIPQHPGSDDKQREAFLEGRASDLFESAAFVDRPQDITFLLDELERLNPTEFKNQLNLKQVGVFGNSFGGDTALAVSGAKIDFDQLEADCSPQKNLVNVSLLVQCQALELPRKDYNFRDPRIKAASVLFPGSSSLYGQSGLSQIQIPVLWGAVSKDMFSSLVLEQLPAFNALQTDDKYLVVAEGVDHLNLNFYALRTLKTMDKVEAEAVTVQAPEAAKVYLKALSLAFFQVYLADRSDYRSYLSYAYAQSISQDSYNFILLRSLNGVYSSNQEIAN</sequence>
<keyword evidence="2" id="KW-0442">Lipid degradation</keyword>
<dbReference type="SUPFAM" id="SSF53474">
    <property type="entry name" value="alpha/beta-Hydrolases"/>
    <property type="match status" value="1"/>
</dbReference>
<feature type="domain" description="DUF1400" evidence="4">
    <location>
        <begin position="41"/>
        <end position="166"/>
    </location>
</feature>
<accession>A0A7C3KJ90</accession>
<dbReference type="InterPro" id="IPR029058">
    <property type="entry name" value="AB_hydrolase_fold"/>
</dbReference>
<evidence type="ECO:0000256" key="1">
    <source>
        <dbReference type="ARBA" id="ARBA00022801"/>
    </source>
</evidence>
<name>A0A7C3KJ90_9CYAN</name>
<proteinExistence type="predicted"/>
<dbReference type="Pfam" id="PF07176">
    <property type="entry name" value="DUF1400"/>
    <property type="match status" value="1"/>
</dbReference>
<comment type="caution">
    <text evidence="5">The sequence shown here is derived from an EMBL/GenBank/DDBJ whole genome shotgun (WGS) entry which is preliminary data.</text>
</comment>
<dbReference type="AlphaFoldDB" id="A0A7C3KJ90"/>
<organism evidence="5">
    <name type="scientific">Oscillatoriales cyanobacterium SpSt-418</name>
    <dbReference type="NCBI Taxonomy" id="2282169"/>
    <lineage>
        <taxon>Bacteria</taxon>
        <taxon>Bacillati</taxon>
        <taxon>Cyanobacteriota</taxon>
        <taxon>Cyanophyceae</taxon>
        <taxon>Oscillatoriophycideae</taxon>
        <taxon>Oscillatoriales</taxon>
    </lineage>
</organism>
<evidence type="ECO:0000256" key="3">
    <source>
        <dbReference type="ARBA" id="ARBA00023098"/>
    </source>
</evidence>
<dbReference type="Gene3D" id="3.40.50.1820">
    <property type="entry name" value="alpha/beta hydrolase"/>
    <property type="match status" value="1"/>
</dbReference>
<dbReference type="PANTHER" id="PTHR10272">
    <property type="entry name" value="PLATELET-ACTIVATING FACTOR ACETYLHYDROLASE"/>
    <property type="match status" value="1"/>
</dbReference>
<dbReference type="InterPro" id="IPR010802">
    <property type="entry name" value="DUF1400"/>
</dbReference>
<keyword evidence="3" id="KW-0443">Lipid metabolism</keyword>